<evidence type="ECO:0000313" key="3">
    <source>
        <dbReference type="Proteomes" id="UP001497453"/>
    </source>
</evidence>
<reference evidence="3" key="1">
    <citation type="submission" date="2024-04" db="EMBL/GenBank/DDBJ databases">
        <authorList>
            <person name="Shaw F."/>
            <person name="Minotto A."/>
        </authorList>
    </citation>
    <scope>NUCLEOTIDE SEQUENCE [LARGE SCALE GENOMIC DNA]</scope>
</reference>
<dbReference type="Gene3D" id="3.30.710.10">
    <property type="entry name" value="Potassium Channel Kv1.1, Chain A"/>
    <property type="match status" value="1"/>
</dbReference>
<dbReference type="Pfam" id="PF00651">
    <property type="entry name" value="BTB"/>
    <property type="match status" value="1"/>
</dbReference>
<proteinExistence type="predicted"/>
<sequence>MNEGCSCKNVVPTPRPAGCPFDDDDADVIIQSSDSVHFKMYKVILGKASPIFKDIFCLPQSPPSERSPDDFFHGLPTVKVSEDSHTLLLLFTFCYPMEDPVLASIDDVRSVLEGAQKYQMDAIAKRARASWSVVAAADSLKAFAVACRMGWEDDARVAARLTLGEAFWPLEPPLPVEFRYVSSENLLRLISYHRKCAAVACQLADDYPWANQLMNSLACQHCDKLYKGSTQATGLADWLRVFLSSAKSVLVTRPSSSAVTSGTFAWETMRKSYGCPPCDLPMHVVYKIHTVVELFGKELDSRIALVTLQLQL</sequence>
<gene>
    <name evidence="2" type="ORF">GFSPODELE1_LOCUS6034</name>
</gene>
<organism evidence="2 3">
    <name type="scientific">Somion occarium</name>
    <dbReference type="NCBI Taxonomy" id="3059160"/>
    <lineage>
        <taxon>Eukaryota</taxon>
        <taxon>Fungi</taxon>
        <taxon>Dikarya</taxon>
        <taxon>Basidiomycota</taxon>
        <taxon>Agaricomycotina</taxon>
        <taxon>Agaricomycetes</taxon>
        <taxon>Polyporales</taxon>
        <taxon>Cerrenaceae</taxon>
        <taxon>Somion</taxon>
    </lineage>
</organism>
<name>A0ABP1DG17_9APHY</name>
<keyword evidence="3" id="KW-1185">Reference proteome</keyword>
<evidence type="ECO:0000313" key="2">
    <source>
        <dbReference type="EMBL" id="CAL1706771.1"/>
    </source>
</evidence>
<dbReference type="InterPro" id="IPR000210">
    <property type="entry name" value="BTB/POZ_dom"/>
</dbReference>
<dbReference type="Proteomes" id="UP001497453">
    <property type="component" value="Chromosome 4"/>
</dbReference>
<dbReference type="EMBL" id="OZ037947">
    <property type="protein sequence ID" value="CAL1706771.1"/>
    <property type="molecule type" value="Genomic_DNA"/>
</dbReference>
<accession>A0ABP1DG17</accession>
<dbReference type="SUPFAM" id="SSF54695">
    <property type="entry name" value="POZ domain"/>
    <property type="match status" value="1"/>
</dbReference>
<evidence type="ECO:0000259" key="1">
    <source>
        <dbReference type="PROSITE" id="PS50097"/>
    </source>
</evidence>
<dbReference type="SMART" id="SM00225">
    <property type="entry name" value="BTB"/>
    <property type="match status" value="1"/>
</dbReference>
<dbReference type="InterPro" id="IPR011333">
    <property type="entry name" value="SKP1/BTB/POZ_sf"/>
</dbReference>
<dbReference type="PROSITE" id="PS50097">
    <property type="entry name" value="BTB"/>
    <property type="match status" value="1"/>
</dbReference>
<protein>
    <recommendedName>
        <fullName evidence="1">BTB domain-containing protein</fullName>
    </recommendedName>
</protein>
<feature type="domain" description="BTB" evidence="1">
    <location>
        <begin position="26"/>
        <end position="95"/>
    </location>
</feature>